<dbReference type="Gramene" id="KMS64494">
    <property type="protein sequence ID" value="KMS64494"/>
    <property type="gene ID" value="BVRB_019710"/>
</dbReference>
<keyword evidence="2" id="KW-1185">Reference proteome</keyword>
<reference evidence="1 2" key="1">
    <citation type="journal article" date="2014" name="Nature">
        <title>The genome of the recently domesticated crop plant sugar beet (Beta vulgaris).</title>
        <authorList>
            <person name="Dohm J.C."/>
            <person name="Minoche A.E."/>
            <person name="Holtgrawe D."/>
            <person name="Capella-Gutierrez S."/>
            <person name="Zakrzewski F."/>
            <person name="Tafer H."/>
            <person name="Rupp O."/>
            <person name="Sorensen T.R."/>
            <person name="Stracke R."/>
            <person name="Reinhardt R."/>
            <person name="Goesmann A."/>
            <person name="Kraft T."/>
            <person name="Schulz B."/>
            <person name="Stadler P.F."/>
            <person name="Schmidt T."/>
            <person name="Gabaldon T."/>
            <person name="Lehrach H."/>
            <person name="Weisshaar B."/>
            <person name="Himmelbauer H."/>
        </authorList>
    </citation>
    <scope>NUCLEOTIDE SEQUENCE [LARGE SCALE GENOMIC DNA]</scope>
    <source>
        <tissue evidence="1">Taproot</tissue>
    </source>
</reference>
<sequence length="95" mass="10744">PRSTASLLSIDVPDLPKTPAYELAPGYPTPGMTALLHPRITPYKRYGNINPFPIDYAFRPRLRVRLTLGGLPWPRKPWTFGGTVFHRPFTLLMLA</sequence>
<name>A0A0J7YLB8_BETVV</name>
<evidence type="ECO:0000313" key="1">
    <source>
        <dbReference type="EMBL" id="KMS64494.1"/>
    </source>
</evidence>
<dbReference type="AlphaFoldDB" id="A0A0J7YLB8"/>
<dbReference type="EMBL" id="KQ130271">
    <property type="protein sequence ID" value="KMS64494.1"/>
    <property type="molecule type" value="Genomic_DNA"/>
</dbReference>
<accession>A0A0J7YLB8</accession>
<organism evidence="1 2">
    <name type="scientific">Beta vulgaris subsp. vulgaris</name>
    <name type="common">Beet</name>
    <dbReference type="NCBI Taxonomy" id="3555"/>
    <lineage>
        <taxon>Eukaryota</taxon>
        <taxon>Viridiplantae</taxon>
        <taxon>Streptophyta</taxon>
        <taxon>Embryophyta</taxon>
        <taxon>Tracheophyta</taxon>
        <taxon>Spermatophyta</taxon>
        <taxon>Magnoliopsida</taxon>
        <taxon>eudicotyledons</taxon>
        <taxon>Gunneridae</taxon>
        <taxon>Pentapetalae</taxon>
        <taxon>Caryophyllales</taxon>
        <taxon>Chenopodiaceae</taxon>
        <taxon>Betoideae</taxon>
        <taxon>Beta</taxon>
    </lineage>
</organism>
<evidence type="ECO:0000313" key="2">
    <source>
        <dbReference type="Proteomes" id="UP000035740"/>
    </source>
</evidence>
<feature type="non-terminal residue" evidence="1">
    <location>
        <position position="1"/>
    </location>
</feature>
<dbReference type="Proteomes" id="UP000035740">
    <property type="component" value="Unassembled WGS sequence"/>
</dbReference>
<proteinExistence type="predicted"/>
<protein>
    <submittedName>
        <fullName evidence="1">Uncharacterized protein</fullName>
    </submittedName>
</protein>
<gene>
    <name evidence="1" type="ORF">BVRB_019710</name>
</gene>